<proteinExistence type="predicted"/>
<dbReference type="OrthoDB" id="3922674at2759"/>
<evidence type="ECO:0000313" key="2">
    <source>
        <dbReference type="EMBL" id="CAD0093437.1"/>
    </source>
</evidence>
<evidence type="ECO:0000256" key="1">
    <source>
        <dbReference type="SAM" id="MobiDB-lite"/>
    </source>
</evidence>
<organism evidence="2 3">
    <name type="scientific">Aureobasidium mustum</name>
    <dbReference type="NCBI Taxonomy" id="2773714"/>
    <lineage>
        <taxon>Eukaryota</taxon>
        <taxon>Fungi</taxon>
        <taxon>Dikarya</taxon>
        <taxon>Ascomycota</taxon>
        <taxon>Pezizomycotina</taxon>
        <taxon>Dothideomycetes</taxon>
        <taxon>Dothideomycetidae</taxon>
        <taxon>Dothideales</taxon>
        <taxon>Saccotheciaceae</taxon>
        <taxon>Aureobasidium</taxon>
    </lineage>
</organism>
<gene>
    <name evidence="2" type="ORF">AWRI4233_LOCUS4205</name>
</gene>
<reference evidence="2" key="1">
    <citation type="submission" date="2020-06" db="EMBL/GenBank/DDBJ databases">
        <authorList>
            <person name="Onetto C."/>
        </authorList>
    </citation>
    <scope>NUCLEOTIDE SEQUENCE</scope>
</reference>
<name>A0A9N8JW43_9PEZI</name>
<protein>
    <submittedName>
        <fullName evidence="2">Uncharacterized protein</fullName>
    </submittedName>
</protein>
<sequence>MCYWRHVYYIACKHYTRDSVECIDADRTGMRCEGWDADDKEVESRTGNGTFYTKALPERCMDCKYLANMRRDTDDKKSGVGSGGNPSRTKAEAG</sequence>
<accession>A0A9N8JW43</accession>
<dbReference type="AlphaFoldDB" id="A0A9N8JW43"/>
<evidence type="ECO:0000313" key="3">
    <source>
        <dbReference type="Proteomes" id="UP000714618"/>
    </source>
</evidence>
<feature type="region of interest" description="Disordered" evidence="1">
    <location>
        <begin position="73"/>
        <end position="94"/>
    </location>
</feature>
<dbReference type="EMBL" id="CAIJEO010000005">
    <property type="protein sequence ID" value="CAD0093437.1"/>
    <property type="molecule type" value="Genomic_DNA"/>
</dbReference>
<keyword evidence="3" id="KW-1185">Reference proteome</keyword>
<comment type="caution">
    <text evidence="2">The sequence shown here is derived from an EMBL/GenBank/DDBJ whole genome shotgun (WGS) entry which is preliminary data.</text>
</comment>
<dbReference type="Proteomes" id="UP000714618">
    <property type="component" value="Unassembled WGS sequence"/>
</dbReference>